<evidence type="ECO:0000259" key="3">
    <source>
        <dbReference type="Pfam" id="PF06384"/>
    </source>
</evidence>
<comment type="similarity">
    <text evidence="1">Belongs to the CTNNBIP1 family.</text>
</comment>
<evidence type="ECO:0000256" key="1">
    <source>
        <dbReference type="ARBA" id="ARBA00006505"/>
    </source>
</evidence>
<dbReference type="EMBL" id="GL832965">
    <property type="protein sequence ID" value="EGD73186.1"/>
    <property type="molecule type" value="Genomic_DNA"/>
</dbReference>
<sequence>MASRGDKETDALKKNLEEQLDRLMVQLRDLEELREDLDDDEYEETKQDTIEQLKEFQESLSKLTEGNMSLVDNIGAMQLAIQAAVSEAFKTPEVIRLFAKREPGQLRERIAELDKQVSIGGISKESAIEQKVEILTALRQLGEQISPEEVQFLTQHSTAALDEFQRVSGELNANVLAKAGSQVQSASS</sequence>
<dbReference type="PANTHER" id="PTHR16505">
    <property type="entry name" value="PROTEIN LZIC"/>
    <property type="match status" value="1"/>
</dbReference>
<dbReference type="OMA" id="TKMMAGN"/>
<dbReference type="AlphaFoldDB" id="F2U8Y3"/>
<organism evidence="5">
    <name type="scientific">Salpingoeca rosetta (strain ATCC 50818 / BSB-021)</name>
    <dbReference type="NCBI Taxonomy" id="946362"/>
    <lineage>
        <taxon>Eukaryota</taxon>
        <taxon>Choanoflagellata</taxon>
        <taxon>Craspedida</taxon>
        <taxon>Salpingoecidae</taxon>
        <taxon>Salpingoeca</taxon>
    </lineage>
</organism>
<dbReference type="Pfam" id="PF06384">
    <property type="entry name" value="ICAT"/>
    <property type="match status" value="1"/>
</dbReference>
<evidence type="ECO:0000256" key="2">
    <source>
        <dbReference type="SAM" id="Coils"/>
    </source>
</evidence>
<dbReference type="eggNOG" id="ENOG502QPUB">
    <property type="taxonomic scope" value="Eukaryota"/>
</dbReference>
<dbReference type="InParanoid" id="F2U8Y3"/>
<keyword evidence="5" id="KW-1185">Reference proteome</keyword>
<feature type="coiled-coil region" evidence="2">
    <location>
        <begin position="13"/>
        <end position="59"/>
    </location>
</feature>
<dbReference type="FunCoup" id="F2U8Y3">
    <property type="interactions" value="940"/>
</dbReference>
<protein>
    <submittedName>
        <fullName evidence="4">LZIC protein</fullName>
    </submittedName>
</protein>
<dbReference type="InterPro" id="IPR009428">
    <property type="entry name" value="ICAT_dom"/>
</dbReference>
<dbReference type="Proteomes" id="UP000007799">
    <property type="component" value="Unassembled WGS sequence"/>
</dbReference>
<dbReference type="OrthoDB" id="10262856at2759"/>
<dbReference type="RefSeq" id="XP_004994217.1">
    <property type="nucleotide sequence ID" value="XM_004994160.1"/>
</dbReference>
<dbReference type="KEGG" id="sre:PTSG_04900"/>
<proteinExistence type="inferred from homology"/>
<evidence type="ECO:0000313" key="4">
    <source>
        <dbReference type="EMBL" id="EGD73186.1"/>
    </source>
</evidence>
<dbReference type="InterPro" id="IPR040065">
    <property type="entry name" value="LZIC"/>
</dbReference>
<dbReference type="Gene3D" id="1.10.10.490">
    <property type="entry name" value="Beta-catenin-interacting ICAT"/>
    <property type="match status" value="1"/>
</dbReference>
<evidence type="ECO:0000313" key="5">
    <source>
        <dbReference type="Proteomes" id="UP000007799"/>
    </source>
</evidence>
<keyword evidence="2" id="KW-0175">Coiled coil</keyword>
<reference evidence="4" key="1">
    <citation type="submission" date="2009-08" db="EMBL/GenBank/DDBJ databases">
        <title>Annotation of Salpingoeca rosetta.</title>
        <authorList>
            <consortium name="The Broad Institute Genome Sequencing Platform"/>
            <person name="Russ C."/>
            <person name="Cuomo C."/>
            <person name="Burger G."/>
            <person name="Gray M.W."/>
            <person name="Holland P.W.H."/>
            <person name="King N."/>
            <person name="Lang F.B.F."/>
            <person name="Roger A.J."/>
            <person name="Ruiz-Trillo I."/>
            <person name="Young S.K."/>
            <person name="Zeng Q."/>
            <person name="Gargeya S."/>
            <person name="Alvarado L."/>
            <person name="Berlin A."/>
            <person name="Chapman S.B."/>
            <person name="Chen Z."/>
            <person name="Freedman E."/>
            <person name="Gellesch M."/>
            <person name="Goldberg J."/>
            <person name="Griggs A."/>
            <person name="Gujja S."/>
            <person name="Heilman E."/>
            <person name="Heiman D."/>
            <person name="Howarth C."/>
            <person name="Mehta T."/>
            <person name="Neiman D."/>
            <person name="Pearson M."/>
            <person name="Roberts A."/>
            <person name="Saif S."/>
            <person name="Shea T."/>
            <person name="Shenoy N."/>
            <person name="Sisk P."/>
            <person name="Stolte C."/>
            <person name="Sykes S."/>
            <person name="White J."/>
            <person name="Yandava C."/>
            <person name="Haas B."/>
            <person name="Nusbaum C."/>
            <person name="Birren B."/>
        </authorList>
    </citation>
    <scope>NUCLEOTIDE SEQUENCE [LARGE SCALE GENOMIC DNA]</scope>
    <source>
        <strain evidence="4">ATCC 50818</strain>
    </source>
</reference>
<dbReference type="GeneID" id="16074796"/>
<dbReference type="GO" id="GO:0008013">
    <property type="term" value="F:beta-catenin binding"/>
    <property type="evidence" value="ECO:0007669"/>
    <property type="project" value="InterPro"/>
</dbReference>
<dbReference type="SUPFAM" id="SSF81730">
    <property type="entry name" value="beta-catenin-interacting protein ICAT"/>
    <property type="match status" value="1"/>
</dbReference>
<dbReference type="InterPro" id="IPR036911">
    <property type="entry name" value="ICAT_sf"/>
</dbReference>
<accession>F2U8Y3</accession>
<gene>
    <name evidence="4" type="ORF">PTSG_04900</name>
</gene>
<dbReference type="PANTHER" id="PTHR16505:SF8">
    <property type="entry name" value="PROTEIN LZIC"/>
    <property type="match status" value="1"/>
</dbReference>
<name>F2U8Y3_SALR5</name>
<dbReference type="STRING" id="946362.F2U8Y3"/>
<feature type="domain" description="Beta-catenin-interacting ICAT" evidence="3">
    <location>
        <begin position="113"/>
        <end position="186"/>
    </location>
</feature>